<dbReference type="Proteomes" id="UP000269945">
    <property type="component" value="Unassembled WGS sequence"/>
</dbReference>
<sequence length="54" mass="5619">VGPAGLGAPIFQQQLHLWISVIKCLPGSKPDSLAVGVRDLTSLSSTTSTNWSPS</sequence>
<organism evidence="1 2">
    <name type="scientific">Gulo gulo</name>
    <name type="common">Wolverine</name>
    <name type="synonym">Gluton</name>
    <dbReference type="NCBI Taxonomy" id="48420"/>
    <lineage>
        <taxon>Eukaryota</taxon>
        <taxon>Metazoa</taxon>
        <taxon>Chordata</taxon>
        <taxon>Craniata</taxon>
        <taxon>Vertebrata</taxon>
        <taxon>Euteleostomi</taxon>
        <taxon>Mammalia</taxon>
        <taxon>Eutheria</taxon>
        <taxon>Laurasiatheria</taxon>
        <taxon>Carnivora</taxon>
        <taxon>Caniformia</taxon>
        <taxon>Musteloidea</taxon>
        <taxon>Mustelidae</taxon>
        <taxon>Guloninae</taxon>
        <taxon>Gulo</taxon>
    </lineage>
</organism>
<accession>A0A9X9Q2E9</accession>
<gene>
    <name evidence="1" type="ORF">BN2614_LOCUS10</name>
</gene>
<evidence type="ECO:0000313" key="1">
    <source>
        <dbReference type="EMBL" id="VCW97990.1"/>
    </source>
</evidence>
<feature type="non-terminal residue" evidence="1">
    <location>
        <position position="54"/>
    </location>
</feature>
<protein>
    <submittedName>
        <fullName evidence="1">Uncharacterized protein</fullName>
    </submittedName>
</protein>
<comment type="caution">
    <text evidence="1">The sequence shown here is derived from an EMBL/GenBank/DDBJ whole genome shotgun (WGS) entry which is preliminary data.</text>
</comment>
<dbReference type="AlphaFoldDB" id="A0A9X9Q2E9"/>
<keyword evidence="2" id="KW-1185">Reference proteome</keyword>
<dbReference type="EMBL" id="CYRY02023942">
    <property type="protein sequence ID" value="VCW97990.1"/>
    <property type="molecule type" value="Genomic_DNA"/>
</dbReference>
<evidence type="ECO:0000313" key="2">
    <source>
        <dbReference type="Proteomes" id="UP000269945"/>
    </source>
</evidence>
<proteinExistence type="predicted"/>
<name>A0A9X9Q2E9_GULGU</name>
<reference evidence="1 2" key="1">
    <citation type="submission" date="2018-10" db="EMBL/GenBank/DDBJ databases">
        <authorList>
            <person name="Ekblom R."/>
            <person name="Jareborg N."/>
        </authorList>
    </citation>
    <scope>NUCLEOTIDE SEQUENCE [LARGE SCALE GENOMIC DNA]</scope>
    <source>
        <tissue evidence="1">Muscle</tissue>
    </source>
</reference>